<dbReference type="PANTHER" id="PTHR35795:SF1">
    <property type="entry name" value="BIS(5'-NUCLEOSYL)-TETRAPHOSPHATASE, SYMMETRICAL"/>
    <property type="match status" value="1"/>
</dbReference>
<dbReference type="InterPro" id="IPR003607">
    <property type="entry name" value="HD/PDEase_dom"/>
</dbReference>
<dbReference type="GO" id="GO:0016787">
    <property type="term" value="F:hydrolase activity"/>
    <property type="evidence" value="ECO:0007669"/>
    <property type="project" value="UniProtKB-KW"/>
</dbReference>
<name>A0A401FU14_9BACT</name>
<dbReference type="SUPFAM" id="SSF109604">
    <property type="entry name" value="HD-domain/PDEase-like"/>
    <property type="match status" value="1"/>
</dbReference>
<dbReference type="SMART" id="SM00471">
    <property type="entry name" value="HDc"/>
    <property type="match status" value="1"/>
</dbReference>
<evidence type="ECO:0000256" key="1">
    <source>
        <dbReference type="ARBA" id="ARBA00022801"/>
    </source>
</evidence>
<dbReference type="InterPro" id="IPR006674">
    <property type="entry name" value="HD_domain"/>
</dbReference>
<comment type="caution">
    <text evidence="3">The sequence shown here is derived from an EMBL/GenBank/DDBJ whole genome shotgun (WGS) entry which is preliminary data.</text>
</comment>
<dbReference type="EMBL" id="BEXT01000001">
    <property type="protein sequence ID" value="GBC60445.1"/>
    <property type="molecule type" value="Genomic_DNA"/>
</dbReference>
<keyword evidence="1 3" id="KW-0378">Hydrolase</keyword>
<dbReference type="Pfam" id="PF01966">
    <property type="entry name" value="HD"/>
    <property type="match status" value="1"/>
</dbReference>
<reference evidence="4" key="2">
    <citation type="submission" date="2019-01" db="EMBL/GenBank/DDBJ databases">
        <title>Genome sequence of Desulfonema ishimotonii strain Tokyo 01.</title>
        <authorList>
            <person name="Fukui M."/>
        </authorList>
    </citation>
    <scope>NUCLEOTIDE SEQUENCE [LARGE SCALE GENOMIC DNA]</scope>
    <source>
        <strain evidence="4">Tokyo 01</strain>
    </source>
</reference>
<evidence type="ECO:0000313" key="4">
    <source>
        <dbReference type="Proteomes" id="UP000288096"/>
    </source>
</evidence>
<dbReference type="InterPro" id="IPR051094">
    <property type="entry name" value="Diverse_Catalytic_Enzymes"/>
</dbReference>
<dbReference type="Pfam" id="PF13286">
    <property type="entry name" value="HD_assoc"/>
    <property type="match status" value="1"/>
</dbReference>
<dbReference type="RefSeq" id="WP_124327857.1">
    <property type="nucleotide sequence ID" value="NZ_BEXT01000001.1"/>
</dbReference>
<dbReference type="CDD" id="cd00077">
    <property type="entry name" value="HDc"/>
    <property type="match status" value="1"/>
</dbReference>
<organism evidence="3 4">
    <name type="scientific">Desulfonema ishimotonii</name>
    <dbReference type="NCBI Taxonomy" id="45657"/>
    <lineage>
        <taxon>Bacteria</taxon>
        <taxon>Pseudomonadati</taxon>
        <taxon>Thermodesulfobacteriota</taxon>
        <taxon>Desulfobacteria</taxon>
        <taxon>Desulfobacterales</taxon>
        <taxon>Desulfococcaceae</taxon>
        <taxon>Desulfonema</taxon>
    </lineage>
</organism>
<dbReference type="Proteomes" id="UP000288096">
    <property type="component" value="Unassembled WGS sequence"/>
</dbReference>
<dbReference type="OrthoDB" id="9803619at2"/>
<reference evidence="4" key="1">
    <citation type="submission" date="2017-11" db="EMBL/GenBank/DDBJ databases">
        <authorList>
            <person name="Watanabe M."/>
            <person name="Kojima H."/>
        </authorList>
    </citation>
    <scope>NUCLEOTIDE SEQUENCE [LARGE SCALE GENOMIC DNA]</scope>
    <source>
        <strain evidence="4">Tokyo 01</strain>
    </source>
</reference>
<dbReference type="PROSITE" id="PS51831">
    <property type="entry name" value="HD"/>
    <property type="match status" value="1"/>
</dbReference>
<gene>
    <name evidence="3" type="ORF">DENIS_1398</name>
</gene>
<evidence type="ECO:0000259" key="2">
    <source>
        <dbReference type="PROSITE" id="PS51831"/>
    </source>
</evidence>
<proteinExistence type="predicted"/>
<evidence type="ECO:0000313" key="3">
    <source>
        <dbReference type="EMBL" id="GBC60445.1"/>
    </source>
</evidence>
<dbReference type="PANTHER" id="PTHR35795">
    <property type="entry name" value="SLR1885 PROTEIN"/>
    <property type="match status" value="1"/>
</dbReference>
<keyword evidence="4" id="KW-1185">Reference proteome</keyword>
<dbReference type="Gene3D" id="1.10.3210.10">
    <property type="entry name" value="Hypothetical protein af1432"/>
    <property type="match status" value="1"/>
</dbReference>
<dbReference type="InterPro" id="IPR026875">
    <property type="entry name" value="PHydrolase_assoc_dom"/>
</dbReference>
<sequence length="384" mass="44030">MNSLDTIRAALNAREASYLSAIAARSQDGIRRTCPTRPDTEYRQAFSLDADRVLHSLAYTRYIDKTQVFYLVKNDHITHRVLHVQLVSKIARTIGRFLGLNEDLIEAIALGHDIGHPPFGHEGEHVLSELCRAGGIGHFCHNVQSVQFLDRVERKGRGWNLCLQTLDGILCHDGEVHNQRLTPEWKKTFDTLDAEISGKTSDPEKVLTPMTMEGCVVRLSDTVAYIGRDIEDAIRLNLIRRSDLPVESTALLGDTNGKIVYNLVTDIIRTSFRQPCVAFSREVSEALKRLKQFNYERIYLNPRIKQQSDVIHRLFEMLFERYLTDLRRTNRDSVIFTHFLENMAGTYMEAHANEEIVRDFIAGMTDSYFLRQCPEEMRPGDLTF</sequence>
<feature type="domain" description="HD" evidence="2">
    <location>
        <begin position="80"/>
        <end position="195"/>
    </location>
</feature>
<accession>A0A401FU14</accession>
<dbReference type="AlphaFoldDB" id="A0A401FU14"/>
<protein>
    <submittedName>
        <fullName evidence="3">Phosphohydrolase</fullName>
    </submittedName>
</protein>